<evidence type="ECO:0000256" key="1">
    <source>
        <dbReference type="SAM" id="MobiDB-lite"/>
    </source>
</evidence>
<name>A0AAU7YKM3_9RICK</name>
<keyword evidence="2" id="KW-0812">Transmembrane</keyword>
<reference evidence="3" key="1">
    <citation type="submission" date="2024-06" db="EMBL/GenBank/DDBJ databases">
        <title>Genome assembly of the Oeneis chryxus ivallda.</title>
        <authorList>
            <person name="MacDonald Z."/>
            <person name="Shaffer H.B."/>
            <person name="Gillespie T."/>
            <person name="Marimuthu M.P.A."/>
            <person name="Nguyen O."/>
            <person name="Fairbairn C.W."/>
            <person name="Seligmann W.E."/>
            <person name="Escalona M."/>
            <person name="Miller C."/>
            <person name="Toffelmier E."/>
        </authorList>
    </citation>
    <scope>NUCLEOTIDE SEQUENCE</scope>
    <source>
        <strain evidence="3">CCGP_102_HBS-TG_Oc004</strain>
    </source>
</reference>
<accession>A0AAU7YKM3</accession>
<evidence type="ECO:0000256" key="2">
    <source>
        <dbReference type="SAM" id="Phobius"/>
    </source>
</evidence>
<dbReference type="SUPFAM" id="SSF48403">
    <property type="entry name" value="Ankyrin repeat"/>
    <property type="match status" value="1"/>
</dbReference>
<gene>
    <name evidence="3" type="ORF">ABS861_03520</name>
</gene>
<dbReference type="EMBL" id="CP158587">
    <property type="protein sequence ID" value="XCA34462.1"/>
    <property type="molecule type" value="Genomic_DNA"/>
</dbReference>
<keyword evidence="2" id="KW-1133">Transmembrane helix</keyword>
<keyword evidence="2" id="KW-0472">Membrane</keyword>
<dbReference type="Gene3D" id="1.25.40.20">
    <property type="entry name" value="Ankyrin repeat-containing domain"/>
    <property type="match status" value="1"/>
</dbReference>
<proteinExistence type="predicted"/>
<dbReference type="AlphaFoldDB" id="A0AAU7YKM3"/>
<feature type="transmembrane region" description="Helical" evidence="2">
    <location>
        <begin position="222"/>
        <end position="238"/>
    </location>
</feature>
<feature type="transmembrane region" description="Helical" evidence="2">
    <location>
        <begin position="244"/>
        <end position="262"/>
    </location>
</feature>
<protein>
    <recommendedName>
        <fullName evidence="4">Ankyrin repeat domain protein</fullName>
    </recommendedName>
</protein>
<evidence type="ECO:0008006" key="4">
    <source>
        <dbReference type="Google" id="ProtNLM"/>
    </source>
</evidence>
<evidence type="ECO:0000313" key="3">
    <source>
        <dbReference type="EMBL" id="XCA34462.1"/>
    </source>
</evidence>
<dbReference type="Pfam" id="PF00023">
    <property type="entry name" value="Ank"/>
    <property type="match status" value="1"/>
</dbReference>
<dbReference type="InterPro" id="IPR002110">
    <property type="entry name" value="Ankyrin_rpt"/>
</dbReference>
<organism evidence="3">
    <name type="scientific">Wolbachia endosymbiont of Oeneis ivallda</name>
    <dbReference type="NCBI Taxonomy" id="3171168"/>
    <lineage>
        <taxon>Bacteria</taxon>
        <taxon>Pseudomonadati</taxon>
        <taxon>Pseudomonadota</taxon>
        <taxon>Alphaproteobacteria</taxon>
        <taxon>Rickettsiales</taxon>
        <taxon>Anaplasmataceae</taxon>
        <taxon>Wolbachieae</taxon>
        <taxon>Wolbachia</taxon>
    </lineage>
</organism>
<dbReference type="InterPro" id="IPR036770">
    <property type="entry name" value="Ankyrin_rpt-contain_sf"/>
</dbReference>
<sequence length="291" mass="32483">MNNSQFSEIYKKLKEISTQGIKDAERINEKIEQELEEEIKNTPEFEAWKKSGFSLDHVFNIDERQHALLIRACQNSDVEMVKFLLGTGASVNVIAGEDNPFTIIIEKLYGKERAESILNLLLQKLTSHVQEGKESVNLTIKKAIERGNFKVFNELKDAGANFNIEAYEGCSLLKWAEMHKECTNKEDMEKIINHLKTAKNVKPSVSSEKSDATFWSKHKGKIALSIVTLFAAGAVTAFMFDLPIVALVLVASAVVTLMAIGIDKIRENSPATEVHEPSTNSESLSRTHSSV</sequence>
<feature type="compositionally biased region" description="Polar residues" evidence="1">
    <location>
        <begin position="277"/>
        <end position="291"/>
    </location>
</feature>
<feature type="region of interest" description="Disordered" evidence="1">
    <location>
        <begin position="270"/>
        <end position="291"/>
    </location>
</feature>